<dbReference type="Gene3D" id="3.90.105.10">
    <property type="entry name" value="Molybdopterin biosynthesis moea protein, domain 2"/>
    <property type="match status" value="1"/>
</dbReference>
<dbReference type="InterPro" id="IPR005111">
    <property type="entry name" value="MoeA_C_domain_IV"/>
</dbReference>
<dbReference type="Pfam" id="PF03453">
    <property type="entry name" value="MoeA_N"/>
    <property type="match status" value="1"/>
</dbReference>
<accession>A0A1W6JXW2</accession>
<dbReference type="SMART" id="SM00852">
    <property type="entry name" value="MoCF_biosynth"/>
    <property type="match status" value="1"/>
</dbReference>
<dbReference type="PROSITE" id="PS01079">
    <property type="entry name" value="MOCF_BIOSYNTHESIS_2"/>
    <property type="match status" value="1"/>
</dbReference>
<dbReference type="CDD" id="cd00887">
    <property type="entry name" value="MoeA"/>
    <property type="match status" value="1"/>
</dbReference>
<dbReference type="InterPro" id="IPR038987">
    <property type="entry name" value="MoeA-like"/>
</dbReference>
<dbReference type="KEGG" id="aman:B6F84_03280"/>
<dbReference type="GO" id="GO:0005737">
    <property type="term" value="C:cytoplasm"/>
    <property type="evidence" value="ECO:0007669"/>
    <property type="project" value="TreeGrafter"/>
</dbReference>
<keyword evidence="4" id="KW-0808">Transferase</keyword>
<dbReference type="RefSeq" id="WP_148690907.1">
    <property type="nucleotide sequence ID" value="NZ_CP020477.1"/>
</dbReference>
<keyword evidence="2" id="KW-0501">Molybdenum cofactor biosynthesis</keyword>
<keyword evidence="5" id="KW-1185">Reference proteome</keyword>
<dbReference type="InterPro" id="IPR005110">
    <property type="entry name" value="MoeA_linker/N"/>
</dbReference>
<evidence type="ECO:0000256" key="1">
    <source>
        <dbReference type="ARBA" id="ARBA00005046"/>
    </source>
</evidence>
<dbReference type="InterPro" id="IPR036688">
    <property type="entry name" value="MoeA_C_domain_IV_sf"/>
</dbReference>
<dbReference type="PANTHER" id="PTHR10192:SF5">
    <property type="entry name" value="GEPHYRIN"/>
    <property type="match status" value="1"/>
</dbReference>
<dbReference type="Proteomes" id="UP000193404">
    <property type="component" value="Chromosome"/>
</dbReference>
<reference evidence="4 5" key="1">
    <citation type="submission" date="2017-03" db="EMBL/GenBank/DDBJ databases">
        <title>Sulfur activation and transportation mechanism of thermophilic Archaea Acidianus manzaensis YN-25.</title>
        <authorList>
            <person name="Ma Y."/>
            <person name="Yang Y."/>
            <person name="Xia J."/>
        </authorList>
    </citation>
    <scope>NUCLEOTIDE SEQUENCE [LARGE SCALE GENOMIC DNA]</scope>
    <source>
        <strain evidence="4 5">YN-25</strain>
    </source>
</reference>
<feature type="domain" description="MoaB/Mog" evidence="3">
    <location>
        <begin position="182"/>
        <end position="320"/>
    </location>
</feature>
<comment type="pathway">
    <text evidence="1">Cofactor biosynthesis; molybdopterin biosynthesis.</text>
</comment>
<dbReference type="AlphaFoldDB" id="A0A1W6JXW2"/>
<proteinExistence type="predicted"/>
<dbReference type="InterPro" id="IPR008284">
    <property type="entry name" value="MoCF_biosynth_CS"/>
</dbReference>
<dbReference type="STRING" id="282676.B6F84_03280"/>
<dbReference type="GeneID" id="41589909"/>
<dbReference type="SUPFAM" id="SSF53218">
    <property type="entry name" value="Molybdenum cofactor biosynthesis proteins"/>
    <property type="match status" value="1"/>
</dbReference>
<dbReference type="InterPro" id="IPR001453">
    <property type="entry name" value="MoaB/Mog_dom"/>
</dbReference>
<sequence>MRAILPEDNLLTYKQALSILIKEKPLTYKISEVNLFEALNRISAEDIYSNIDLPPFSRSTVDGFAIKSSYTPGKFKIKAKINIGESTNLRIEGNDAIEVDTGAMIPEGADAVVKIEDTKIERDYVLIPEKISFGKNVAWIGSDIPKGFEIIKKGEILSPEKIAFLSSAGIDKIKVYDLPKIYLIITGNELVHPGEKLEPGKIYESNLYYLYARLVQDGIKVVGYEIVKDDKNEIENALERGAEKADVIITTGGTSAGEKDFVHQIISEKGRIIVHGIKFKPGKPTLFGEFKGKTVIGLPGNIVSTIMVYDRIVSKYLLPSKSNDIIATLKVLTELSADKKRFTYTPVYIVNGYAIPIPFDSYMVGSFSSADGFVGLEPGSKIKENESIDVIVKNINNNPTIIGEEDKRFYNLPFRKIFLGSYVGYKALEKGIGDVIVVSSLYCTPEKYDYMIERNILVNGNENQEEVGYFDWIGISKLIKNPAVKLKSPNTAINFLGKARVYAPEGYIDGKEFAKEKLYVVILNKDIKDKFFSGIF</sequence>
<evidence type="ECO:0000313" key="5">
    <source>
        <dbReference type="Proteomes" id="UP000193404"/>
    </source>
</evidence>
<dbReference type="InterPro" id="IPR036425">
    <property type="entry name" value="MoaB/Mog-like_dom_sf"/>
</dbReference>
<protein>
    <submittedName>
        <fullName evidence="4">Molybdopterin molybdenumtransferase MoeA</fullName>
    </submittedName>
</protein>
<name>A0A1W6JXW2_9CREN</name>
<dbReference type="InterPro" id="IPR036135">
    <property type="entry name" value="MoeA_linker/N_sf"/>
</dbReference>
<dbReference type="Pfam" id="PF00994">
    <property type="entry name" value="MoCF_biosynth"/>
    <property type="match status" value="1"/>
</dbReference>
<dbReference type="Gene3D" id="3.40.980.10">
    <property type="entry name" value="MoaB/Mog-like domain"/>
    <property type="match status" value="1"/>
</dbReference>
<dbReference type="GO" id="GO:0006777">
    <property type="term" value="P:Mo-molybdopterin cofactor biosynthetic process"/>
    <property type="evidence" value="ECO:0007669"/>
    <property type="project" value="UniProtKB-KW"/>
</dbReference>
<organism evidence="4 5">
    <name type="scientific">Acidianus manzaensis</name>
    <dbReference type="NCBI Taxonomy" id="282676"/>
    <lineage>
        <taxon>Archaea</taxon>
        <taxon>Thermoproteota</taxon>
        <taxon>Thermoprotei</taxon>
        <taxon>Sulfolobales</taxon>
        <taxon>Sulfolobaceae</taxon>
        <taxon>Acidianus</taxon>
    </lineage>
</organism>
<dbReference type="NCBIfam" id="TIGR00177">
    <property type="entry name" value="molyb_syn"/>
    <property type="match status" value="1"/>
</dbReference>
<evidence type="ECO:0000256" key="2">
    <source>
        <dbReference type="ARBA" id="ARBA00023150"/>
    </source>
</evidence>
<dbReference type="NCBIfam" id="NF011067">
    <property type="entry name" value="PRK14497.1"/>
    <property type="match status" value="1"/>
</dbReference>
<dbReference type="SUPFAM" id="SSF63867">
    <property type="entry name" value="MoeA C-terminal domain-like"/>
    <property type="match status" value="1"/>
</dbReference>
<evidence type="ECO:0000313" key="4">
    <source>
        <dbReference type="EMBL" id="ARM75151.1"/>
    </source>
</evidence>
<dbReference type="GO" id="GO:0061599">
    <property type="term" value="F:molybdopterin molybdotransferase activity"/>
    <property type="evidence" value="ECO:0007669"/>
    <property type="project" value="TreeGrafter"/>
</dbReference>
<dbReference type="Gene3D" id="2.170.190.11">
    <property type="entry name" value="Molybdopterin biosynthesis moea protein, domain 3"/>
    <property type="match status" value="1"/>
</dbReference>
<dbReference type="EMBL" id="CP020477">
    <property type="protein sequence ID" value="ARM75151.1"/>
    <property type="molecule type" value="Genomic_DNA"/>
</dbReference>
<dbReference type="UniPathway" id="UPA00344"/>
<evidence type="ECO:0000259" key="3">
    <source>
        <dbReference type="SMART" id="SM00852"/>
    </source>
</evidence>
<dbReference type="Pfam" id="PF03454">
    <property type="entry name" value="MoeA_C"/>
    <property type="match status" value="1"/>
</dbReference>
<dbReference type="PANTHER" id="PTHR10192">
    <property type="entry name" value="MOLYBDOPTERIN BIOSYNTHESIS PROTEIN"/>
    <property type="match status" value="1"/>
</dbReference>
<gene>
    <name evidence="4" type="ORF">B6F84_03280</name>
</gene>
<dbReference type="OrthoDB" id="31371at2157"/>
<dbReference type="Gene3D" id="2.40.340.10">
    <property type="entry name" value="MoeA, C-terminal, domain IV"/>
    <property type="match status" value="1"/>
</dbReference>
<dbReference type="SUPFAM" id="SSF63882">
    <property type="entry name" value="MoeA N-terminal region -like"/>
    <property type="match status" value="1"/>
</dbReference>